<dbReference type="RefSeq" id="WP_193917418.1">
    <property type="nucleotide sequence ID" value="NZ_JADEXS020000001.1"/>
</dbReference>
<accession>A0A8J7DGP1</accession>
<evidence type="ECO:0000256" key="2">
    <source>
        <dbReference type="SAM" id="SignalP"/>
    </source>
</evidence>
<feature type="signal peptide" evidence="2">
    <location>
        <begin position="1"/>
        <end position="22"/>
    </location>
</feature>
<proteinExistence type="predicted"/>
<dbReference type="AlphaFoldDB" id="A0A8J7DGP1"/>
<protein>
    <submittedName>
        <fullName evidence="3">Uncharacterized protein</fullName>
    </submittedName>
</protein>
<evidence type="ECO:0000256" key="1">
    <source>
        <dbReference type="SAM" id="MobiDB-lite"/>
    </source>
</evidence>
<dbReference type="EMBL" id="JADEXS010000179">
    <property type="protein sequence ID" value="MBE9023639.1"/>
    <property type="molecule type" value="Genomic_DNA"/>
</dbReference>
<gene>
    <name evidence="3" type="ORF">IQ276_14725</name>
</gene>
<feature type="compositionally biased region" description="Polar residues" evidence="1">
    <location>
        <begin position="40"/>
        <end position="52"/>
    </location>
</feature>
<feature type="chain" id="PRO_5035239656" evidence="2">
    <location>
        <begin position="23"/>
        <end position="52"/>
    </location>
</feature>
<keyword evidence="4" id="KW-1185">Reference proteome</keyword>
<evidence type="ECO:0000313" key="4">
    <source>
        <dbReference type="Proteomes" id="UP000622533"/>
    </source>
</evidence>
<reference evidence="3" key="1">
    <citation type="submission" date="2020-10" db="EMBL/GenBank/DDBJ databases">
        <authorList>
            <person name="Castelo-Branco R."/>
            <person name="Eusebio N."/>
            <person name="Adriana R."/>
            <person name="Vieira A."/>
            <person name="Brugerolle De Fraissinette N."/>
            <person name="Rezende De Castro R."/>
            <person name="Schneider M.P."/>
            <person name="Vasconcelos V."/>
            <person name="Leao P.N."/>
        </authorList>
    </citation>
    <scope>NUCLEOTIDE SEQUENCE</scope>
    <source>
        <strain evidence="3">LEGE 12446</strain>
    </source>
</reference>
<organism evidence="3 4">
    <name type="scientific">Desmonostoc muscorum LEGE 12446</name>
    <dbReference type="NCBI Taxonomy" id="1828758"/>
    <lineage>
        <taxon>Bacteria</taxon>
        <taxon>Bacillati</taxon>
        <taxon>Cyanobacteriota</taxon>
        <taxon>Cyanophyceae</taxon>
        <taxon>Nostocales</taxon>
        <taxon>Nostocaceae</taxon>
        <taxon>Desmonostoc</taxon>
    </lineage>
</organism>
<name>A0A8J7DGP1_DESMC</name>
<sequence>MKYAILLIAAAITILGTADVFADNNQDRDTLVSCRRSKDQSPVNSTSDRSGA</sequence>
<dbReference type="Proteomes" id="UP000622533">
    <property type="component" value="Unassembled WGS sequence"/>
</dbReference>
<keyword evidence="2" id="KW-0732">Signal</keyword>
<comment type="caution">
    <text evidence="3">The sequence shown here is derived from an EMBL/GenBank/DDBJ whole genome shotgun (WGS) entry which is preliminary data.</text>
</comment>
<evidence type="ECO:0000313" key="3">
    <source>
        <dbReference type="EMBL" id="MBE9023639.1"/>
    </source>
</evidence>
<feature type="region of interest" description="Disordered" evidence="1">
    <location>
        <begin position="32"/>
        <end position="52"/>
    </location>
</feature>